<reference evidence="4" key="1">
    <citation type="journal article" date="2011" name="J. Bacteriol.">
        <title>Genome sequences of eight morphologically diverse alphaproteobacteria.</title>
        <authorList>
            <consortium name="US DOE Joint Genome Institute"/>
            <person name="Brown P.J."/>
            <person name="Kysela D.T."/>
            <person name="Buechlein A."/>
            <person name="Hemmerich C."/>
            <person name="Brun Y.V."/>
        </authorList>
    </citation>
    <scope>NUCLEOTIDE SEQUENCE [LARGE SCALE GENOMIC DNA]</scope>
    <source>
        <strain evidence="4">ATCC 15264 / DSM 4735 / LMG 14903 / NBRC 16000 / CB 81</strain>
    </source>
</reference>
<feature type="transmembrane region" description="Helical" evidence="2">
    <location>
        <begin position="18"/>
        <end position="37"/>
    </location>
</feature>
<dbReference type="eggNOG" id="COG0803">
    <property type="taxonomic scope" value="Bacteria"/>
</dbReference>
<dbReference type="STRING" id="633149.Bresu_2435"/>
<keyword evidence="2" id="KW-0812">Transmembrane</keyword>
<accession>D9QKT0</accession>
<keyword evidence="2" id="KW-0472">Membrane</keyword>
<sequence>MTAVPVLLDRQRDAQWRMVADTVAIGLPAILVASALGWRLFGLAGLLALALAGLCVLAIVSVRRARRLDRDWLIGALDARLPRFEDSSALLFRDRSGLSGLVGLQRARLESRVDEARAVDLRPAWSRRPIAVSWAASVVLTAIILLWPAPGTTARPTTGDPAAPGTAGPPAITGVRLRITPPAYTGLPVREQTALDASVPEGSRVEWLVDFAPQPTTASVDVPDSRATPLVRDGTRWTGARLIDRPTLYRLAAEALPRQRLHRLDAVADAVPVVQLIEPDRQLLLVTPGQARWSPVFEVSDDYGVLESATLKITVTKGDGENITFEQRSTSLSGTGEARQRRFSPTLDLAREGMAPGSDLIVQLIVSDNRSPERHVVEGPSVILRWPTNLGLADGLDGMAAPVLPVYFASQRQIIIDAEALIAERPRLDPARFVSRSDGIGNDQARLRNRYGQFMGGENEAGGSGGGIALPTNDAPPTPALPTNDAPALSRFERPEAHPDHEGHQEGDAAPAVFGEAEDVLHEFGHAHDEGDAATLFDPGTRSTLSQALDAMWSSERALRQGKPEDALPFANIALELLKQAQQATRIFLRRTGSDLPPIDLSRRLTGDRDDIVAEEETPPVRTPADTVVADAWRALDERPSPGRAPPLALGALDRWVRENRGRLSDPLALGAAIDTVRNEPGCLDCRRRLRALLWSALERPPVVVRRREAPGTRGQRYLDALR</sequence>
<dbReference type="RefSeq" id="WP_013269845.1">
    <property type="nucleotide sequence ID" value="NC_014375.1"/>
</dbReference>
<dbReference type="OrthoDB" id="780137at2"/>
<evidence type="ECO:0008006" key="5">
    <source>
        <dbReference type="Google" id="ProtNLM"/>
    </source>
</evidence>
<dbReference type="KEGG" id="bsb:Bresu_2435"/>
<feature type="compositionally biased region" description="Gly residues" evidence="1">
    <location>
        <begin position="459"/>
        <end position="468"/>
    </location>
</feature>
<keyword evidence="4" id="KW-1185">Reference proteome</keyword>
<dbReference type="EMBL" id="CP002102">
    <property type="protein sequence ID" value="ADL01744.1"/>
    <property type="molecule type" value="Genomic_DNA"/>
</dbReference>
<feature type="transmembrane region" description="Helical" evidence="2">
    <location>
        <begin position="43"/>
        <end position="62"/>
    </location>
</feature>
<evidence type="ECO:0000256" key="2">
    <source>
        <dbReference type="SAM" id="Phobius"/>
    </source>
</evidence>
<feature type="region of interest" description="Disordered" evidence="1">
    <location>
        <begin position="154"/>
        <end position="173"/>
    </location>
</feature>
<evidence type="ECO:0000313" key="4">
    <source>
        <dbReference type="Proteomes" id="UP000002696"/>
    </source>
</evidence>
<dbReference type="AlphaFoldDB" id="D9QKT0"/>
<name>D9QKT0_BRESC</name>
<proteinExistence type="predicted"/>
<protein>
    <recommendedName>
        <fullName evidence="5">DUF4175 domain-containing protein</fullName>
    </recommendedName>
</protein>
<organism evidence="3 4">
    <name type="scientific">Brevundimonas subvibrioides (strain ATCC 15264 / DSM 4735 / LMG 14903 / NBRC 16000 / CB 81)</name>
    <name type="common">Caulobacter subvibrioides</name>
    <dbReference type="NCBI Taxonomy" id="633149"/>
    <lineage>
        <taxon>Bacteria</taxon>
        <taxon>Pseudomonadati</taxon>
        <taxon>Pseudomonadota</taxon>
        <taxon>Alphaproteobacteria</taxon>
        <taxon>Caulobacterales</taxon>
        <taxon>Caulobacteraceae</taxon>
        <taxon>Brevundimonas</taxon>
    </lineage>
</organism>
<feature type="region of interest" description="Disordered" evidence="1">
    <location>
        <begin position="454"/>
        <end position="487"/>
    </location>
</feature>
<keyword evidence="2" id="KW-1133">Transmembrane helix</keyword>
<dbReference type="HOGENOM" id="CLU_023022_0_0_5"/>
<evidence type="ECO:0000256" key="1">
    <source>
        <dbReference type="SAM" id="MobiDB-lite"/>
    </source>
</evidence>
<dbReference type="BioCyc" id="BSUB633149:G1GM8-2437-MONOMER"/>
<dbReference type="Proteomes" id="UP000002696">
    <property type="component" value="Chromosome"/>
</dbReference>
<gene>
    <name evidence="3" type="ordered locus">Bresu_2435</name>
</gene>
<dbReference type="InParanoid" id="D9QKT0"/>
<evidence type="ECO:0000313" key="3">
    <source>
        <dbReference type="EMBL" id="ADL01744.1"/>
    </source>
</evidence>
<feature type="transmembrane region" description="Helical" evidence="2">
    <location>
        <begin position="130"/>
        <end position="149"/>
    </location>
</feature>